<feature type="transmembrane region" description="Helical" evidence="7">
    <location>
        <begin position="344"/>
        <end position="367"/>
    </location>
</feature>
<feature type="transmembrane region" description="Helical" evidence="7">
    <location>
        <begin position="258"/>
        <end position="279"/>
    </location>
</feature>
<protein>
    <submittedName>
        <fullName evidence="9">MFS transporter</fullName>
    </submittedName>
</protein>
<evidence type="ECO:0000256" key="1">
    <source>
        <dbReference type="ARBA" id="ARBA00004651"/>
    </source>
</evidence>
<dbReference type="PANTHER" id="PTHR23513:SF6">
    <property type="entry name" value="MAJOR FACILITATOR SUPERFAMILY ASSOCIATED DOMAIN-CONTAINING PROTEIN"/>
    <property type="match status" value="1"/>
</dbReference>
<accession>A0ABW1JDM8</accession>
<dbReference type="InterPro" id="IPR020846">
    <property type="entry name" value="MFS_dom"/>
</dbReference>
<feature type="transmembrane region" description="Helical" evidence="7">
    <location>
        <begin position="291"/>
        <end position="313"/>
    </location>
</feature>
<sequence length="469" mass="47933">MGALRPPRSHDLDAVNGGGDTEVDGTPPATAVADPHPAERSLWRHPDCMRLWTAQAVSSLGSAMSFLVFPLVGLALTGSVLQAGLVGSAFAAASTLGRLPGGVLADQWDRKRVMTSAQVVCAALYASAATAQWAGVLTLPHLLAVAIATGLAKALFDPAETAAVRSLVPSAQLPEAYSQTQVRQQAAQLAGPPLGGALYAVQPWLPFLVDAASYAFSCLVLNRIVTPLPAPVRRSGTSLRRDLVEGLRFLWARPFFRAYLAYAALTNFALLALFLVIVLKLSAAGAAPAQIGAVETAAALGGLVGAVAAPALIRRVPSGLLAIATAVVLGVVVLPMALTDDPWLVGGLFAIAMLVHPAGVAAISAYVSAITPDGLQGRVGAGLTFGATVIQPLGPLTGGALLHGLGASGATLAAAALAAAASLPLLLSREVRSLPTPDGWDEDVCRSAVDATDLITSMRSNRMTGCRAR</sequence>
<evidence type="ECO:0000256" key="6">
    <source>
        <dbReference type="SAM" id="MobiDB-lite"/>
    </source>
</evidence>
<feature type="transmembrane region" description="Helical" evidence="7">
    <location>
        <begin position="379"/>
        <end position="401"/>
    </location>
</feature>
<reference evidence="10" key="1">
    <citation type="journal article" date="2019" name="Int. J. Syst. Evol. Microbiol.">
        <title>The Global Catalogue of Microorganisms (GCM) 10K type strain sequencing project: providing services to taxonomists for standard genome sequencing and annotation.</title>
        <authorList>
            <consortium name="The Broad Institute Genomics Platform"/>
            <consortium name="The Broad Institute Genome Sequencing Center for Infectious Disease"/>
            <person name="Wu L."/>
            <person name="Ma J."/>
        </authorList>
    </citation>
    <scope>NUCLEOTIDE SEQUENCE [LARGE SCALE GENOMIC DNA]</scope>
    <source>
        <strain evidence="10">KACC 14249</strain>
    </source>
</reference>
<dbReference type="PANTHER" id="PTHR23513">
    <property type="entry name" value="INTEGRAL MEMBRANE EFFLUX PROTEIN-RELATED"/>
    <property type="match status" value="1"/>
</dbReference>
<evidence type="ECO:0000256" key="7">
    <source>
        <dbReference type="SAM" id="Phobius"/>
    </source>
</evidence>
<keyword evidence="4 7" id="KW-1133">Transmembrane helix</keyword>
<evidence type="ECO:0000313" key="9">
    <source>
        <dbReference type="EMBL" id="MFC6007125.1"/>
    </source>
</evidence>
<evidence type="ECO:0000256" key="5">
    <source>
        <dbReference type="ARBA" id="ARBA00023136"/>
    </source>
</evidence>
<dbReference type="InterPro" id="IPR036259">
    <property type="entry name" value="MFS_trans_sf"/>
</dbReference>
<feature type="transmembrane region" description="Helical" evidence="7">
    <location>
        <begin position="407"/>
        <end position="427"/>
    </location>
</feature>
<evidence type="ECO:0000259" key="8">
    <source>
        <dbReference type="PROSITE" id="PS50850"/>
    </source>
</evidence>
<evidence type="ECO:0000313" key="10">
    <source>
        <dbReference type="Proteomes" id="UP001596189"/>
    </source>
</evidence>
<dbReference type="EMBL" id="JBHSRD010000003">
    <property type="protein sequence ID" value="MFC6007125.1"/>
    <property type="molecule type" value="Genomic_DNA"/>
</dbReference>
<keyword evidence="2" id="KW-1003">Cell membrane</keyword>
<evidence type="ECO:0000256" key="4">
    <source>
        <dbReference type="ARBA" id="ARBA00022989"/>
    </source>
</evidence>
<feature type="transmembrane region" description="Helical" evidence="7">
    <location>
        <begin position="51"/>
        <end position="74"/>
    </location>
</feature>
<comment type="subcellular location">
    <subcellularLocation>
        <location evidence="1">Cell membrane</location>
        <topology evidence="1">Multi-pass membrane protein</topology>
    </subcellularLocation>
</comment>
<proteinExistence type="predicted"/>
<dbReference type="PROSITE" id="PS50850">
    <property type="entry name" value="MFS"/>
    <property type="match status" value="1"/>
</dbReference>
<evidence type="ECO:0000256" key="3">
    <source>
        <dbReference type="ARBA" id="ARBA00022692"/>
    </source>
</evidence>
<feature type="region of interest" description="Disordered" evidence="6">
    <location>
        <begin position="1"/>
        <end position="37"/>
    </location>
</feature>
<dbReference type="CDD" id="cd06173">
    <property type="entry name" value="MFS_MefA_like"/>
    <property type="match status" value="1"/>
</dbReference>
<name>A0ABW1JDM8_9ACTN</name>
<evidence type="ECO:0000256" key="2">
    <source>
        <dbReference type="ARBA" id="ARBA00022475"/>
    </source>
</evidence>
<feature type="domain" description="Major facilitator superfamily (MFS) profile" evidence="8">
    <location>
        <begin position="47"/>
        <end position="432"/>
    </location>
</feature>
<dbReference type="InterPro" id="IPR011701">
    <property type="entry name" value="MFS"/>
</dbReference>
<dbReference type="Gene3D" id="1.20.1250.20">
    <property type="entry name" value="MFS general substrate transporter like domains"/>
    <property type="match status" value="1"/>
</dbReference>
<comment type="caution">
    <text evidence="9">The sequence shown here is derived from an EMBL/GenBank/DDBJ whole genome shotgun (WGS) entry which is preliminary data.</text>
</comment>
<feature type="transmembrane region" description="Helical" evidence="7">
    <location>
        <begin position="320"/>
        <end position="338"/>
    </location>
</feature>
<gene>
    <name evidence="9" type="ORF">ACFQDO_08285</name>
</gene>
<keyword evidence="3 7" id="KW-0812">Transmembrane</keyword>
<dbReference type="RefSeq" id="WP_345715929.1">
    <property type="nucleotide sequence ID" value="NZ_BAABFP010000004.1"/>
</dbReference>
<dbReference type="Proteomes" id="UP001596189">
    <property type="component" value="Unassembled WGS sequence"/>
</dbReference>
<keyword evidence="10" id="KW-1185">Reference proteome</keyword>
<feature type="transmembrane region" description="Helical" evidence="7">
    <location>
        <begin position="80"/>
        <end position="101"/>
    </location>
</feature>
<organism evidence="9 10">
    <name type="scientific">Angustibacter luteus</name>
    <dbReference type="NCBI Taxonomy" id="658456"/>
    <lineage>
        <taxon>Bacteria</taxon>
        <taxon>Bacillati</taxon>
        <taxon>Actinomycetota</taxon>
        <taxon>Actinomycetes</taxon>
        <taxon>Kineosporiales</taxon>
        <taxon>Kineosporiaceae</taxon>
    </lineage>
</organism>
<keyword evidence="5 7" id="KW-0472">Membrane</keyword>
<dbReference type="Pfam" id="PF07690">
    <property type="entry name" value="MFS_1"/>
    <property type="match status" value="1"/>
</dbReference>
<dbReference type="SUPFAM" id="SSF103473">
    <property type="entry name" value="MFS general substrate transporter"/>
    <property type="match status" value="1"/>
</dbReference>